<organism evidence="1 2">
    <name type="scientific">Morganella morganii</name>
    <name type="common">Proteus morganii</name>
    <dbReference type="NCBI Taxonomy" id="582"/>
    <lineage>
        <taxon>Bacteria</taxon>
        <taxon>Pseudomonadati</taxon>
        <taxon>Pseudomonadota</taxon>
        <taxon>Gammaproteobacteria</taxon>
        <taxon>Enterobacterales</taxon>
        <taxon>Morganellaceae</taxon>
        <taxon>Morganella</taxon>
    </lineage>
</organism>
<sequence length="103" mass="11629">MKIENDALVIQDKTNKTVCVVGRLPAVNNITDSTRHGGDIDLIACKNSNYKAEIGDTWSHHDHPLLELWDSFSEQQKSAITQVILSYRAELFDLECQIDESNI</sequence>
<proteinExistence type="predicted"/>
<dbReference type="RefSeq" id="WP_193829612.1">
    <property type="nucleotide sequence ID" value="NZ_PKLF01000005.1"/>
</dbReference>
<evidence type="ECO:0000313" key="2">
    <source>
        <dbReference type="Proteomes" id="UP000650477"/>
    </source>
</evidence>
<dbReference type="AlphaFoldDB" id="A0A8I0PVQ4"/>
<gene>
    <name evidence="1" type="ORF">CYG68_06390</name>
</gene>
<dbReference type="EMBL" id="PKLF01000005">
    <property type="protein sequence ID" value="MBE8612047.1"/>
    <property type="molecule type" value="Genomic_DNA"/>
</dbReference>
<evidence type="ECO:0000313" key="1">
    <source>
        <dbReference type="EMBL" id="MBE8612047.1"/>
    </source>
</evidence>
<comment type="caution">
    <text evidence="1">The sequence shown here is derived from an EMBL/GenBank/DDBJ whole genome shotgun (WGS) entry which is preliminary data.</text>
</comment>
<name>A0A8I0PVQ4_MORMO</name>
<dbReference type="Proteomes" id="UP000650477">
    <property type="component" value="Unassembled WGS sequence"/>
</dbReference>
<accession>A0A8I0PVQ4</accession>
<protein>
    <submittedName>
        <fullName evidence="1">Uncharacterized protein</fullName>
    </submittedName>
</protein>
<reference evidence="1" key="1">
    <citation type="submission" date="2017-12" db="EMBL/GenBank/DDBJ databases">
        <title>Genome sequencing and analysis.</title>
        <authorList>
            <person name="Huang Y.-T."/>
        </authorList>
    </citation>
    <scope>NUCLEOTIDE SEQUENCE</scope>
    <source>
        <strain evidence="1">VGH116</strain>
    </source>
</reference>